<comment type="caution">
    <text evidence="7">The sequence shown here is derived from an EMBL/GenBank/DDBJ whole genome shotgun (WGS) entry which is preliminary data.</text>
</comment>
<evidence type="ECO:0000259" key="6">
    <source>
        <dbReference type="PROSITE" id="PS51123"/>
    </source>
</evidence>
<dbReference type="PANTHER" id="PTHR30329">
    <property type="entry name" value="STATOR ELEMENT OF FLAGELLAR MOTOR COMPLEX"/>
    <property type="match status" value="1"/>
</dbReference>
<dbReference type="PRINTS" id="PR01021">
    <property type="entry name" value="OMPADOMAIN"/>
</dbReference>
<protein>
    <recommendedName>
        <fullName evidence="6">OmpA-like domain-containing protein</fullName>
    </recommendedName>
</protein>
<dbReference type="Proteomes" id="UP000598997">
    <property type="component" value="Unassembled WGS sequence"/>
</dbReference>
<keyword evidence="5" id="KW-1133">Transmembrane helix</keyword>
<dbReference type="InterPro" id="IPR036737">
    <property type="entry name" value="OmpA-like_sf"/>
</dbReference>
<proteinExistence type="predicted"/>
<dbReference type="Gene3D" id="3.30.1330.60">
    <property type="entry name" value="OmpA-like domain"/>
    <property type="match status" value="1"/>
</dbReference>
<gene>
    <name evidence="7" type="ORF">GCM10010989_16390</name>
</gene>
<organism evidence="7 8">
    <name type="scientific">Croceicoccus pelagius</name>
    <dbReference type="NCBI Taxonomy" id="1703341"/>
    <lineage>
        <taxon>Bacteria</taxon>
        <taxon>Pseudomonadati</taxon>
        <taxon>Pseudomonadota</taxon>
        <taxon>Alphaproteobacteria</taxon>
        <taxon>Sphingomonadales</taxon>
        <taxon>Erythrobacteraceae</taxon>
        <taxon>Croceicoccus</taxon>
    </lineage>
</organism>
<dbReference type="EMBL" id="BMIO01000004">
    <property type="protein sequence ID" value="GGD43041.1"/>
    <property type="molecule type" value="Genomic_DNA"/>
</dbReference>
<dbReference type="InterPro" id="IPR006665">
    <property type="entry name" value="OmpA-like"/>
</dbReference>
<keyword evidence="5" id="KW-0812">Transmembrane</keyword>
<dbReference type="Pfam" id="PF00691">
    <property type="entry name" value="OmpA"/>
    <property type="match status" value="1"/>
</dbReference>
<dbReference type="PANTHER" id="PTHR30329:SF21">
    <property type="entry name" value="LIPOPROTEIN YIAD-RELATED"/>
    <property type="match status" value="1"/>
</dbReference>
<dbReference type="SUPFAM" id="SSF103088">
    <property type="entry name" value="OmpA-like"/>
    <property type="match status" value="1"/>
</dbReference>
<name>A0A917DJN9_9SPHN</name>
<evidence type="ECO:0000256" key="2">
    <source>
        <dbReference type="ARBA" id="ARBA00023136"/>
    </source>
</evidence>
<dbReference type="InterPro" id="IPR050330">
    <property type="entry name" value="Bact_OuterMem_StrucFunc"/>
</dbReference>
<evidence type="ECO:0000256" key="5">
    <source>
        <dbReference type="SAM" id="Phobius"/>
    </source>
</evidence>
<feature type="transmembrane region" description="Helical" evidence="5">
    <location>
        <begin position="12"/>
        <end position="30"/>
    </location>
</feature>
<dbReference type="AlphaFoldDB" id="A0A917DJN9"/>
<evidence type="ECO:0000256" key="3">
    <source>
        <dbReference type="ARBA" id="ARBA00023237"/>
    </source>
</evidence>
<dbReference type="GO" id="GO:0009279">
    <property type="term" value="C:cell outer membrane"/>
    <property type="evidence" value="ECO:0007669"/>
    <property type="project" value="UniProtKB-SubCell"/>
</dbReference>
<dbReference type="InterPro" id="IPR006664">
    <property type="entry name" value="OMP_bac"/>
</dbReference>
<keyword evidence="2 4" id="KW-0472">Membrane</keyword>
<evidence type="ECO:0000256" key="4">
    <source>
        <dbReference type="PROSITE-ProRule" id="PRU00473"/>
    </source>
</evidence>
<keyword evidence="8" id="KW-1185">Reference proteome</keyword>
<reference evidence="7 8" key="1">
    <citation type="journal article" date="2014" name="Int. J. Syst. Evol. Microbiol.">
        <title>Complete genome sequence of Corynebacterium casei LMG S-19264T (=DSM 44701T), isolated from a smear-ripened cheese.</title>
        <authorList>
            <consortium name="US DOE Joint Genome Institute (JGI-PGF)"/>
            <person name="Walter F."/>
            <person name="Albersmeier A."/>
            <person name="Kalinowski J."/>
            <person name="Ruckert C."/>
        </authorList>
    </citation>
    <scope>NUCLEOTIDE SEQUENCE [LARGE SCALE GENOMIC DNA]</scope>
    <source>
        <strain evidence="7 8">CGMCC 1.15358</strain>
    </source>
</reference>
<evidence type="ECO:0000313" key="8">
    <source>
        <dbReference type="Proteomes" id="UP000598997"/>
    </source>
</evidence>
<evidence type="ECO:0000313" key="7">
    <source>
        <dbReference type="EMBL" id="GGD43041.1"/>
    </source>
</evidence>
<comment type="subcellular location">
    <subcellularLocation>
        <location evidence="1">Cell outer membrane</location>
    </subcellularLocation>
</comment>
<evidence type="ECO:0000256" key="1">
    <source>
        <dbReference type="ARBA" id="ARBA00004442"/>
    </source>
</evidence>
<keyword evidence="3" id="KW-0998">Cell outer membrane</keyword>
<feature type="domain" description="OmpA-like" evidence="6">
    <location>
        <begin position="126"/>
        <end position="241"/>
    </location>
</feature>
<accession>A0A917DJN9</accession>
<sequence>MRMKAILSLTPWLKVLIGAACVVVIALIASDMTSENTIARLENEAKAAIERQGGTGIVADFRTDQGWPTRHPELSGGETLDDDTRRRVARAVAAVRGVGGVHWAKGSRPPVETVETVEPGPYHCQRDVEALLAVRVIRFAQSSAKIEDDSDLLLDEVAEALKPCRGSIIAVAGHSDSVGDAQVNLRLSRERADAVRDALVERGLPRASLRAEGYGSARPVEGLDPTDPANRRIEFSVISIAPQVPTPVDTPDAG</sequence>
<dbReference type="CDD" id="cd07185">
    <property type="entry name" value="OmpA_C-like"/>
    <property type="match status" value="1"/>
</dbReference>
<dbReference type="PROSITE" id="PS51123">
    <property type="entry name" value="OMPA_2"/>
    <property type="match status" value="1"/>
</dbReference>